<evidence type="ECO:0000256" key="5">
    <source>
        <dbReference type="ARBA" id="ARBA00022679"/>
    </source>
</evidence>
<dbReference type="InterPro" id="IPR001098">
    <property type="entry name" value="DNA-dir_DNA_pol_A_palm_dom"/>
</dbReference>
<dbReference type="Gene3D" id="3.40.50.1010">
    <property type="entry name" value="5'-nuclease"/>
    <property type="match status" value="1"/>
</dbReference>
<dbReference type="OrthoDB" id="9806424at2"/>
<dbReference type="InterPro" id="IPR043502">
    <property type="entry name" value="DNA/RNA_pol_sf"/>
</dbReference>
<dbReference type="InterPro" id="IPR036397">
    <property type="entry name" value="RNaseH_sf"/>
</dbReference>
<proteinExistence type="inferred from homology"/>
<evidence type="ECO:0000256" key="8">
    <source>
        <dbReference type="ARBA" id="ARBA00022722"/>
    </source>
</evidence>
<dbReference type="InterPro" id="IPR020046">
    <property type="entry name" value="5-3_exonucl_a-hlix_arch_N"/>
</dbReference>
<keyword evidence="7 17" id="KW-0235">DNA replication</keyword>
<keyword evidence="23" id="KW-1185">Reference proteome</keyword>
<evidence type="ECO:0000256" key="13">
    <source>
        <dbReference type="ARBA" id="ARBA00023125"/>
    </source>
</evidence>
<dbReference type="CDD" id="cd09898">
    <property type="entry name" value="H3TH_53EXO"/>
    <property type="match status" value="1"/>
</dbReference>
<dbReference type="NCBIfam" id="NF004397">
    <property type="entry name" value="PRK05755.1"/>
    <property type="match status" value="1"/>
</dbReference>
<keyword evidence="14 17" id="KW-0234">DNA repair</keyword>
<dbReference type="Pfam" id="PF01367">
    <property type="entry name" value="5_3_exonuc"/>
    <property type="match status" value="1"/>
</dbReference>
<keyword evidence="8" id="KW-0540">Nuclease</keyword>
<dbReference type="InterPro" id="IPR002421">
    <property type="entry name" value="5-3_exonuclease"/>
</dbReference>
<keyword evidence="6 17" id="KW-0548">Nucleotidyltransferase</keyword>
<dbReference type="CDD" id="cd08637">
    <property type="entry name" value="DNA_pol_A_pol_I_C"/>
    <property type="match status" value="1"/>
</dbReference>
<comment type="similarity">
    <text evidence="1 17">Belongs to the DNA polymerase type-A family.</text>
</comment>
<dbReference type="SMART" id="SM00279">
    <property type="entry name" value="HhH2"/>
    <property type="match status" value="1"/>
</dbReference>
<dbReference type="Pfam" id="PF02739">
    <property type="entry name" value="5_3_exonuc_N"/>
    <property type="match status" value="1"/>
</dbReference>
<dbReference type="CDD" id="cd09859">
    <property type="entry name" value="PIN_53EXO"/>
    <property type="match status" value="1"/>
</dbReference>
<dbReference type="GO" id="GO:0003887">
    <property type="term" value="F:DNA-directed DNA polymerase activity"/>
    <property type="evidence" value="ECO:0007669"/>
    <property type="project" value="UniProtKB-UniRule"/>
</dbReference>
<dbReference type="InterPro" id="IPR020045">
    <property type="entry name" value="DNA_polI_H3TH"/>
</dbReference>
<dbReference type="InterPro" id="IPR012337">
    <property type="entry name" value="RNaseH-like_sf"/>
</dbReference>
<dbReference type="Gene3D" id="1.20.1060.10">
    <property type="entry name" value="Taq DNA Polymerase, Chain T, domain 4"/>
    <property type="match status" value="1"/>
</dbReference>
<dbReference type="SUPFAM" id="SSF56672">
    <property type="entry name" value="DNA/RNA polymerases"/>
    <property type="match status" value="1"/>
</dbReference>
<feature type="region of interest" description="Disordered" evidence="18">
    <location>
        <begin position="291"/>
        <end position="320"/>
    </location>
</feature>
<protein>
    <recommendedName>
        <fullName evidence="4 16">DNA polymerase I</fullName>
        <ecNumber evidence="3 16">2.7.7.7</ecNumber>
    </recommendedName>
</protein>
<feature type="domain" description="3'-5' exonuclease" evidence="19">
    <location>
        <begin position="329"/>
        <end position="519"/>
    </location>
</feature>
<keyword evidence="11 17" id="KW-0269">Exonuclease</keyword>
<keyword evidence="5 17" id="KW-0808">Transferase</keyword>
<dbReference type="FunFam" id="1.10.150.20:FF:000003">
    <property type="entry name" value="DNA polymerase I"/>
    <property type="match status" value="1"/>
</dbReference>
<evidence type="ECO:0000313" key="22">
    <source>
        <dbReference type="EMBL" id="QDP19513.1"/>
    </source>
</evidence>
<dbReference type="PANTHER" id="PTHR10133:SF27">
    <property type="entry name" value="DNA POLYMERASE NU"/>
    <property type="match status" value="1"/>
</dbReference>
<dbReference type="Gene3D" id="3.30.70.370">
    <property type="match status" value="1"/>
</dbReference>
<dbReference type="SUPFAM" id="SSF88723">
    <property type="entry name" value="PIN domain-like"/>
    <property type="match status" value="1"/>
</dbReference>
<name>A0A516IRH9_9SPHN</name>
<evidence type="ECO:0000256" key="17">
    <source>
        <dbReference type="RuleBase" id="RU004460"/>
    </source>
</evidence>
<gene>
    <name evidence="17 22" type="primary">polA</name>
    <name evidence="22" type="ORF">FMM02_05770</name>
</gene>
<dbReference type="EMBL" id="CP041659">
    <property type="protein sequence ID" value="QDP19513.1"/>
    <property type="molecule type" value="Genomic_DNA"/>
</dbReference>
<keyword evidence="12 17" id="KW-0239">DNA-directed DNA polymerase</keyword>
<dbReference type="SMART" id="SM00475">
    <property type="entry name" value="53EXOc"/>
    <property type="match status" value="1"/>
</dbReference>
<dbReference type="Pfam" id="PF01612">
    <property type="entry name" value="DNA_pol_A_exo1"/>
    <property type="match status" value="1"/>
</dbReference>
<dbReference type="FunFam" id="1.10.150.20:FF:000002">
    <property type="entry name" value="DNA polymerase I"/>
    <property type="match status" value="1"/>
</dbReference>
<dbReference type="GO" id="GO:0008408">
    <property type="term" value="F:3'-5' exonuclease activity"/>
    <property type="evidence" value="ECO:0007669"/>
    <property type="project" value="UniProtKB-UniRule"/>
</dbReference>
<evidence type="ECO:0000256" key="18">
    <source>
        <dbReference type="SAM" id="MobiDB-lite"/>
    </source>
</evidence>
<keyword evidence="10 17" id="KW-0378">Hydrolase</keyword>
<keyword evidence="13 17" id="KW-0238">DNA-binding</keyword>
<evidence type="ECO:0000259" key="21">
    <source>
        <dbReference type="SMART" id="SM00482"/>
    </source>
</evidence>
<dbReference type="InterPro" id="IPR036279">
    <property type="entry name" value="5-3_exonuclease_C_sf"/>
</dbReference>
<evidence type="ECO:0000256" key="3">
    <source>
        <dbReference type="ARBA" id="ARBA00012417"/>
    </source>
</evidence>
<dbReference type="InterPro" id="IPR008918">
    <property type="entry name" value="HhH2"/>
</dbReference>
<keyword evidence="9 17" id="KW-0227">DNA damage</keyword>
<evidence type="ECO:0000256" key="16">
    <source>
        <dbReference type="NCBIfam" id="TIGR00593"/>
    </source>
</evidence>
<dbReference type="GO" id="GO:0006302">
    <property type="term" value="P:double-strand break repair"/>
    <property type="evidence" value="ECO:0007669"/>
    <property type="project" value="TreeGrafter"/>
</dbReference>
<dbReference type="SMART" id="SM00482">
    <property type="entry name" value="POLAc"/>
    <property type="match status" value="1"/>
</dbReference>
<dbReference type="PANTHER" id="PTHR10133">
    <property type="entry name" value="DNA POLYMERASE I"/>
    <property type="match status" value="1"/>
</dbReference>
<evidence type="ECO:0000256" key="7">
    <source>
        <dbReference type="ARBA" id="ARBA00022705"/>
    </source>
</evidence>
<comment type="function">
    <text evidence="17">In addition to polymerase activity, this DNA polymerase exhibits 3'-5' and 5'-3' exonuclease activity.</text>
</comment>
<sequence length="931" mass="101402">MAEPQNHLYLVDGSSYIFRAYHRLPPLTNRHGTPAGAVYGYTAMLWKLADGLNKADGPTHMAVILDASSKSHRNAMYDQYKANRPPPPDDLVPQFPLIRTATRAFSIPCIEEEGLEADDIIACYVMAAKRAGWKATIVSSDKDLMQLVDDEAGIDMLDTMNDRRIDRAYVEGKFGVGPEKVGDVLALMGDSVDNVPGVPGVGPKTATQLIQQYGDLDKVLASVGEISKPKLKQNLTEHADNARLSRELVRLVCDAPLPEPLEDLALKGIPPEPLREFLEDQGFKSLLNRVGGSRGASSGGNSPVDVMASRPAPSTPAEPEKITVDRTQYETVTSEEALDRWIAEARARGLVAIDTETDCIDCIIANLAGISLATEPNRACYIPVGHIGQDMLTETPVQLAKDLVLAKLKPLLEDPAVLKIAHNLKYDWVMLAKAGIAVAPYDDTLVMSFDLDAGRSNHGLDDLAKQHFDHECIAFKSVCGTGAKQISFDKVPLDAATEYAAEDADICLRLWQRLKPRLAAEGGNRVYEMVDRPLVASIGKMERRGIKVDRDYLAQLSGTFATEIAALEEKVFEAAGGPFTIGSPAQLGHVLYERLGLKGGRKGKSGQYSTDVTELERLAGEGVDAARLVLDWRQLSKLKSTYTDALQAQINPDTGRVHTSFSLSGAQTGRLSSTEPNLQNIPIRTEIGRKIRDAFVAEPGHVLLSADYSQIELRLAAHMADVPQLKEAFRAGEDIHAMTAEELFGTVDRDTRGKAKTVNFAILYGISSWGLAGRLGIPREEGKAIIDRYFSRFPGIRTYIDDTLAFVREHGFTRTLFGRKTHFPNIRASNPNFRASAERAAINAPIQGTSADLIKRAMNRMDGALAEAGLGDVRMLLQVHDELLFEVPQGQEDAAAKVVRSVMAAAAEPALTLDVPLDVEVGWGAHWGAAH</sequence>
<dbReference type="Proteomes" id="UP000321857">
    <property type="component" value="Chromosome"/>
</dbReference>
<dbReference type="PROSITE" id="PS00447">
    <property type="entry name" value="DNA_POLYMERASE_A"/>
    <property type="match status" value="1"/>
</dbReference>
<evidence type="ECO:0000256" key="6">
    <source>
        <dbReference type="ARBA" id="ARBA00022695"/>
    </source>
</evidence>
<accession>A0A516IRH9</accession>
<dbReference type="InterPro" id="IPR029060">
    <property type="entry name" value="PIN-like_dom_sf"/>
</dbReference>
<dbReference type="InterPro" id="IPR002298">
    <property type="entry name" value="DNA_polymerase_A"/>
</dbReference>
<evidence type="ECO:0000256" key="10">
    <source>
        <dbReference type="ARBA" id="ARBA00022801"/>
    </source>
</evidence>
<dbReference type="FunFam" id="1.20.1060.10:FF:000001">
    <property type="entry name" value="DNA polymerase I"/>
    <property type="match status" value="1"/>
</dbReference>
<dbReference type="SMART" id="SM00474">
    <property type="entry name" value="35EXOc"/>
    <property type="match status" value="1"/>
</dbReference>
<dbReference type="Gene3D" id="1.10.150.20">
    <property type="entry name" value="5' to 3' exonuclease, C-terminal subdomain"/>
    <property type="match status" value="2"/>
</dbReference>
<dbReference type="KEGG" id="sxa:FMM02_05770"/>
<dbReference type="GO" id="GO:0003677">
    <property type="term" value="F:DNA binding"/>
    <property type="evidence" value="ECO:0007669"/>
    <property type="project" value="UniProtKB-UniRule"/>
</dbReference>
<dbReference type="NCBIfam" id="TIGR00593">
    <property type="entry name" value="pola"/>
    <property type="match status" value="1"/>
</dbReference>
<reference evidence="22 23" key="1">
    <citation type="submission" date="2019-07" db="EMBL/GenBank/DDBJ databases">
        <title>Sphingomonas AE3 Genome sequencing and assembly.</title>
        <authorList>
            <person name="Kim H."/>
        </authorList>
    </citation>
    <scope>NUCLEOTIDE SEQUENCE [LARGE SCALE GENOMIC DNA]</scope>
    <source>
        <strain evidence="22 23">AE3</strain>
    </source>
</reference>
<dbReference type="EC" id="2.7.7.7" evidence="3 16"/>
<dbReference type="PRINTS" id="PR00868">
    <property type="entry name" value="DNAPOLI"/>
</dbReference>
<feature type="domain" description="DNA-directed DNA polymerase family A palm" evidence="21">
    <location>
        <begin position="688"/>
        <end position="891"/>
    </location>
</feature>
<evidence type="ECO:0000256" key="9">
    <source>
        <dbReference type="ARBA" id="ARBA00022763"/>
    </source>
</evidence>
<dbReference type="AlphaFoldDB" id="A0A516IRH9"/>
<dbReference type="GO" id="GO:0006261">
    <property type="term" value="P:DNA-templated DNA replication"/>
    <property type="evidence" value="ECO:0007669"/>
    <property type="project" value="UniProtKB-UniRule"/>
</dbReference>
<evidence type="ECO:0000256" key="4">
    <source>
        <dbReference type="ARBA" id="ARBA00020311"/>
    </source>
</evidence>
<dbReference type="CDD" id="cd06139">
    <property type="entry name" value="DNA_polA_I_Ecoli_like_exo"/>
    <property type="match status" value="1"/>
</dbReference>
<dbReference type="GO" id="GO:0008409">
    <property type="term" value="F:5'-3' exonuclease activity"/>
    <property type="evidence" value="ECO:0007669"/>
    <property type="project" value="UniProtKB-UniRule"/>
</dbReference>
<dbReference type="SUPFAM" id="SSF53098">
    <property type="entry name" value="Ribonuclease H-like"/>
    <property type="match status" value="1"/>
</dbReference>
<evidence type="ECO:0000313" key="23">
    <source>
        <dbReference type="Proteomes" id="UP000321857"/>
    </source>
</evidence>
<evidence type="ECO:0000256" key="2">
    <source>
        <dbReference type="ARBA" id="ARBA00011541"/>
    </source>
</evidence>
<comment type="catalytic activity">
    <reaction evidence="15 17">
        <text>DNA(n) + a 2'-deoxyribonucleoside 5'-triphosphate = DNA(n+1) + diphosphate</text>
        <dbReference type="Rhea" id="RHEA:22508"/>
        <dbReference type="Rhea" id="RHEA-COMP:17339"/>
        <dbReference type="Rhea" id="RHEA-COMP:17340"/>
        <dbReference type="ChEBI" id="CHEBI:33019"/>
        <dbReference type="ChEBI" id="CHEBI:61560"/>
        <dbReference type="ChEBI" id="CHEBI:173112"/>
        <dbReference type="EC" id="2.7.7.7"/>
    </reaction>
</comment>
<evidence type="ECO:0000259" key="19">
    <source>
        <dbReference type="SMART" id="SM00474"/>
    </source>
</evidence>
<dbReference type="SUPFAM" id="SSF47807">
    <property type="entry name" value="5' to 3' exonuclease, C-terminal subdomain"/>
    <property type="match status" value="1"/>
</dbReference>
<comment type="subunit">
    <text evidence="2">Single-chain monomer with multiple functions.</text>
</comment>
<evidence type="ECO:0000256" key="15">
    <source>
        <dbReference type="ARBA" id="ARBA00049244"/>
    </source>
</evidence>
<dbReference type="InterPro" id="IPR018320">
    <property type="entry name" value="DNA_polymerase_1"/>
</dbReference>
<evidence type="ECO:0000259" key="20">
    <source>
        <dbReference type="SMART" id="SM00475"/>
    </source>
</evidence>
<evidence type="ECO:0000256" key="12">
    <source>
        <dbReference type="ARBA" id="ARBA00022932"/>
    </source>
</evidence>
<evidence type="ECO:0000256" key="1">
    <source>
        <dbReference type="ARBA" id="ARBA00007705"/>
    </source>
</evidence>
<feature type="domain" description="5'-3' exonuclease" evidence="20">
    <location>
        <begin position="6"/>
        <end position="267"/>
    </location>
</feature>
<evidence type="ECO:0000256" key="11">
    <source>
        <dbReference type="ARBA" id="ARBA00022839"/>
    </source>
</evidence>
<dbReference type="Pfam" id="PF00476">
    <property type="entry name" value="DNA_pol_A"/>
    <property type="match status" value="1"/>
</dbReference>
<dbReference type="Gene3D" id="3.30.420.10">
    <property type="entry name" value="Ribonuclease H-like superfamily/Ribonuclease H"/>
    <property type="match status" value="1"/>
</dbReference>
<dbReference type="RefSeq" id="WP_147493966.1">
    <property type="nucleotide sequence ID" value="NZ_CP041659.1"/>
</dbReference>
<dbReference type="InterPro" id="IPR019760">
    <property type="entry name" value="DNA-dir_DNA_pol_A_CS"/>
</dbReference>
<organism evidence="22 23">
    <name type="scientific">Sphingomonas xanthus</name>
    <dbReference type="NCBI Taxonomy" id="2594473"/>
    <lineage>
        <taxon>Bacteria</taxon>
        <taxon>Pseudomonadati</taxon>
        <taxon>Pseudomonadota</taxon>
        <taxon>Alphaproteobacteria</taxon>
        <taxon>Sphingomonadales</taxon>
        <taxon>Sphingomonadaceae</taxon>
        <taxon>Sphingomonas</taxon>
    </lineage>
</organism>
<dbReference type="InterPro" id="IPR002562">
    <property type="entry name" value="3'-5'_exonuclease_dom"/>
</dbReference>
<evidence type="ECO:0000256" key="14">
    <source>
        <dbReference type="ARBA" id="ARBA00023204"/>
    </source>
</evidence>